<feature type="modified residue" description="Phosphohistidine" evidence="1">
    <location>
        <position position="56"/>
    </location>
</feature>
<dbReference type="PROSITE" id="PS50894">
    <property type="entry name" value="HPT"/>
    <property type="match status" value="1"/>
</dbReference>
<protein>
    <recommendedName>
        <fullName evidence="2">HPt domain-containing protein</fullName>
    </recommendedName>
</protein>
<comment type="caution">
    <text evidence="3">The sequence shown here is derived from an EMBL/GenBank/DDBJ whole genome shotgun (WGS) entry which is preliminary data.</text>
</comment>
<dbReference type="GO" id="GO:0000160">
    <property type="term" value="P:phosphorelay signal transduction system"/>
    <property type="evidence" value="ECO:0007669"/>
    <property type="project" value="InterPro"/>
</dbReference>
<dbReference type="EMBL" id="QMFY01000007">
    <property type="protein sequence ID" value="RAW00413.1"/>
    <property type="molecule type" value="Genomic_DNA"/>
</dbReference>
<dbReference type="OrthoDB" id="980438at2"/>
<keyword evidence="4" id="KW-1185">Reference proteome</keyword>
<dbReference type="SUPFAM" id="SSF47226">
    <property type="entry name" value="Histidine-containing phosphotransfer domain, HPT domain"/>
    <property type="match status" value="1"/>
</dbReference>
<gene>
    <name evidence="3" type="ORF">DQQ10_15290</name>
</gene>
<keyword evidence="1" id="KW-0597">Phosphoprotein</keyword>
<dbReference type="AlphaFoldDB" id="A0A364Y2A7"/>
<organism evidence="3 4">
    <name type="scientific">Pseudochryseolinea flava</name>
    <dbReference type="NCBI Taxonomy" id="2059302"/>
    <lineage>
        <taxon>Bacteria</taxon>
        <taxon>Pseudomonadati</taxon>
        <taxon>Bacteroidota</taxon>
        <taxon>Cytophagia</taxon>
        <taxon>Cytophagales</taxon>
        <taxon>Fulvivirgaceae</taxon>
        <taxon>Pseudochryseolinea</taxon>
    </lineage>
</organism>
<dbReference type="Gene3D" id="1.20.120.160">
    <property type="entry name" value="HPT domain"/>
    <property type="match status" value="1"/>
</dbReference>
<evidence type="ECO:0000256" key="1">
    <source>
        <dbReference type="PROSITE-ProRule" id="PRU00110"/>
    </source>
</evidence>
<dbReference type="RefSeq" id="WP_112747755.1">
    <property type="nucleotide sequence ID" value="NZ_QMFY01000007.1"/>
</dbReference>
<proteinExistence type="predicted"/>
<reference evidence="3 4" key="1">
    <citation type="submission" date="2018-06" db="EMBL/GenBank/DDBJ databases">
        <title>Chryseolinea flavus sp. nov., a member of the phylum Bacteroidetes isolated from soil.</title>
        <authorList>
            <person name="Li Y."/>
            <person name="Wang J."/>
        </authorList>
    </citation>
    <scope>NUCLEOTIDE SEQUENCE [LARGE SCALE GENOMIC DNA]</scope>
    <source>
        <strain evidence="3 4">SDU1-6</strain>
    </source>
</reference>
<accession>A0A364Y2A7</accession>
<dbReference type="Pfam" id="PF01627">
    <property type="entry name" value="Hpt"/>
    <property type="match status" value="1"/>
</dbReference>
<sequence>MQQSLDLTYLKTLMSEDENLVNRFLTIFKTQCPQQLEELRTHLLNEDWASLSTVAHSMKTQFTYLSVESLAAQAIEIETLADEGNTDIISDKIASFEKGCRSLLASVP</sequence>
<evidence type="ECO:0000313" key="4">
    <source>
        <dbReference type="Proteomes" id="UP000251889"/>
    </source>
</evidence>
<dbReference type="InterPro" id="IPR008207">
    <property type="entry name" value="Sig_transdc_His_kin_Hpt_dom"/>
</dbReference>
<dbReference type="GO" id="GO:0004672">
    <property type="term" value="F:protein kinase activity"/>
    <property type="evidence" value="ECO:0007669"/>
    <property type="project" value="UniProtKB-ARBA"/>
</dbReference>
<name>A0A364Y2A7_9BACT</name>
<evidence type="ECO:0000259" key="2">
    <source>
        <dbReference type="PROSITE" id="PS50894"/>
    </source>
</evidence>
<dbReference type="InterPro" id="IPR036641">
    <property type="entry name" value="HPT_dom_sf"/>
</dbReference>
<dbReference type="Proteomes" id="UP000251889">
    <property type="component" value="Unassembled WGS sequence"/>
</dbReference>
<evidence type="ECO:0000313" key="3">
    <source>
        <dbReference type="EMBL" id="RAW00413.1"/>
    </source>
</evidence>
<feature type="domain" description="HPt" evidence="2">
    <location>
        <begin position="17"/>
        <end position="108"/>
    </location>
</feature>